<organism evidence="1 2">
    <name type="scientific">Tribonema minus</name>
    <dbReference type="NCBI Taxonomy" id="303371"/>
    <lineage>
        <taxon>Eukaryota</taxon>
        <taxon>Sar</taxon>
        <taxon>Stramenopiles</taxon>
        <taxon>Ochrophyta</taxon>
        <taxon>PX clade</taxon>
        <taxon>Xanthophyceae</taxon>
        <taxon>Tribonematales</taxon>
        <taxon>Tribonemataceae</taxon>
        <taxon>Tribonema</taxon>
    </lineage>
</organism>
<dbReference type="EMBL" id="JAFCMP010000090">
    <property type="protein sequence ID" value="KAG5187476.1"/>
    <property type="molecule type" value="Genomic_DNA"/>
</dbReference>
<proteinExistence type="predicted"/>
<dbReference type="Proteomes" id="UP000664859">
    <property type="component" value="Unassembled WGS sequence"/>
</dbReference>
<sequence>MQCAADDALMISASPRDEVQSSAAIKAWTQGVIRALDDGSMTAYCDMQWRLCDGSVLPDISAVYARFGNPLASLTVGDSCAGEGAAMVVDVEGFLKQPDLFRMVRVYCHTGITVYGRTESPMALYKRYECCDFFNFTCCRDLLHRVIVERLDVHSALQLFDVLSVREFFDNSLTVDVTAYVKNHFGETSRSSLSALSIHSLPHLCVLLAADDVNTCEAKLLSSLYTVCDRLKPKGGSASQVFMQPNESGISPWQCVRVLGLKIADIVAFRTAWPQAFSDTFCWNLAEVIETGRAEERHLKCLGISESSLHQPRKLTALSCYPRNIPMSVHGIIGDSDTRTVVGPSSIIHIMWQERHISVAYACVAYTRGRRVQLPPYACNGSAIQLTAIFEGTHMHIEGGVDINASQRRDRQPNELRDGRTLTVYVVHFRHGRWNKGGACIQPGRSFHIAKLITLSALEGEGYKFDPTKYPVFAPGSYILIKMVITDTAESQVQH</sequence>
<gene>
    <name evidence="1" type="ORF">JKP88DRAFT_243977</name>
</gene>
<reference evidence="1" key="1">
    <citation type="submission" date="2021-02" db="EMBL/GenBank/DDBJ databases">
        <title>First Annotated Genome of the Yellow-green Alga Tribonema minus.</title>
        <authorList>
            <person name="Mahan K.M."/>
        </authorList>
    </citation>
    <scope>NUCLEOTIDE SEQUENCE</scope>
    <source>
        <strain evidence="1">UTEX B ZZ1240</strain>
    </source>
</reference>
<accession>A0A835Z591</accession>
<dbReference type="AlphaFoldDB" id="A0A835Z591"/>
<keyword evidence="2" id="KW-1185">Reference proteome</keyword>
<protein>
    <submittedName>
        <fullName evidence="1">Uncharacterized protein</fullName>
    </submittedName>
</protein>
<evidence type="ECO:0000313" key="2">
    <source>
        <dbReference type="Proteomes" id="UP000664859"/>
    </source>
</evidence>
<comment type="caution">
    <text evidence="1">The sequence shown here is derived from an EMBL/GenBank/DDBJ whole genome shotgun (WGS) entry which is preliminary data.</text>
</comment>
<name>A0A835Z591_9STRA</name>
<evidence type="ECO:0000313" key="1">
    <source>
        <dbReference type="EMBL" id="KAG5187476.1"/>
    </source>
</evidence>